<proteinExistence type="predicted"/>
<evidence type="ECO:0000313" key="1">
    <source>
        <dbReference type="EMBL" id="KIL70442.1"/>
    </source>
</evidence>
<gene>
    <name evidence="1" type="ORF">M378DRAFT_156570</name>
</gene>
<dbReference type="EMBL" id="KN818224">
    <property type="protein sequence ID" value="KIL70442.1"/>
    <property type="molecule type" value="Genomic_DNA"/>
</dbReference>
<keyword evidence="2" id="KW-1185">Reference proteome</keyword>
<reference evidence="1 2" key="1">
    <citation type="submission" date="2014-04" db="EMBL/GenBank/DDBJ databases">
        <title>Evolutionary Origins and Diversification of the Mycorrhizal Mutualists.</title>
        <authorList>
            <consortium name="DOE Joint Genome Institute"/>
            <consortium name="Mycorrhizal Genomics Consortium"/>
            <person name="Kohler A."/>
            <person name="Kuo A."/>
            <person name="Nagy L.G."/>
            <person name="Floudas D."/>
            <person name="Copeland A."/>
            <person name="Barry K.W."/>
            <person name="Cichocki N."/>
            <person name="Veneault-Fourrey C."/>
            <person name="LaButti K."/>
            <person name="Lindquist E.A."/>
            <person name="Lipzen A."/>
            <person name="Lundell T."/>
            <person name="Morin E."/>
            <person name="Murat C."/>
            <person name="Riley R."/>
            <person name="Ohm R."/>
            <person name="Sun H."/>
            <person name="Tunlid A."/>
            <person name="Henrissat B."/>
            <person name="Grigoriev I.V."/>
            <person name="Hibbett D.S."/>
            <person name="Martin F."/>
        </authorList>
    </citation>
    <scope>NUCLEOTIDE SEQUENCE [LARGE SCALE GENOMIC DNA]</scope>
    <source>
        <strain evidence="1 2">Koide BX008</strain>
    </source>
</reference>
<dbReference type="InParanoid" id="A0A0C2X7W9"/>
<dbReference type="HOGENOM" id="CLU_2412775_0_0_1"/>
<name>A0A0C2X7W9_AMAMK</name>
<sequence length="92" mass="10665">MFKAYCYRASTRLRAADAECHPLSACDPEAFILDGSTWLLFYFHSFHFATRLSILDYNIGPSSFNARSFPSKSFHAFLTFYLPTSIDYRYIP</sequence>
<organism evidence="1 2">
    <name type="scientific">Amanita muscaria (strain Koide BX008)</name>
    <dbReference type="NCBI Taxonomy" id="946122"/>
    <lineage>
        <taxon>Eukaryota</taxon>
        <taxon>Fungi</taxon>
        <taxon>Dikarya</taxon>
        <taxon>Basidiomycota</taxon>
        <taxon>Agaricomycotina</taxon>
        <taxon>Agaricomycetes</taxon>
        <taxon>Agaricomycetidae</taxon>
        <taxon>Agaricales</taxon>
        <taxon>Pluteineae</taxon>
        <taxon>Amanitaceae</taxon>
        <taxon>Amanita</taxon>
    </lineage>
</organism>
<dbReference type="Proteomes" id="UP000054549">
    <property type="component" value="Unassembled WGS sequence"/>
</dbReference>
<protein>
    <submittedName>
        <fullName evidence="1">Uncharacterized protein</fullName>
    </submittedName>
</protein>
<dbReference type="AlphaFoldDB" id="A0A0C2X7W9"/>
<accession>A0A0C2X7W9</accession>
<evidence type="ECO:0000313" key="2">
    <source>
        <dbReference type="Proteomes" id="UP000054549"/>
    </source>
</evidence>